<dbReference type="CDD" id="cd05289">
    <property type="entry name" value="MDR_like_2"/>
    <property type="match status" value="1"/>
</dbReference>
<dbReference type="Proteomes" id="UP000251213">
    <property type="component" value="Unassembled WGS sequence"/>
</dbReference>
<dbReference type="InterPro" id="IPR013154">
    <property type="entry name" value="ADH-like_N"/>
</dbReference>
<dbReference type="GO" id="GO:0016491">
    <property type="term" value="F:oxidoreductase activity"/>
    <property type="evidence" value="ECO:0007669"/>
    <property type="project" value="UniProtKB-KW"/>
</dbReference>
<dbReference type="GO" id="GO:0008270">
    <property type="term" value="F:zinc ion binding"/>
    <property type="evidence" value="ECO:0007669"/>
    <property type="project" value="InterPro"/>
</dbReference>
<reference evidence="3 4" key="2">
    <citation type="submission" date="2018-06" db="EMBL/GenBank/DDBJ databases">
        <authorList>
            <person name="Zhirakovskaya E."/>
        </authorList>
    </citation>
    <scope>NUCLEOTIDE SEQUENCE [LARGE SCALE GENOMIC DNA]</scope>
    <source>
        <strain evidence="3 4">FBKL4.011</strain>
    </source>
</reference>
<dbReference type="Pfam" id="PF13602">
    <property type="entry name" value="ADH_zinc_N_2"/>
    <property type="match status" value="1"/>
</dbReference>
<accession>A0A364K4H8</accession>
<comment type="caution">
    <text evidence="3">The sequence shown here is derived from an EMBL/GenBank/DDBJ whole genome shotgun (WGS) entry which is preliminary data.</text>
</comment>
<evidence type="ECO:0000256" key="1">
    <source>
        <dbReference type="ARBA" id="ARBA00023002"/>
    </source>
</evidence>
<dbReference type="InterPro" id="IPR036291">
    <property type="entry name" value="NAD(P)-bd_dom_sf"/>
</dbReference>
<dbReference type="Pfam" id="PF08240">
    <property type="entry name" value="ADH_N"/>
    <property type="match status" value="1"/>
</dbReference>
<evidence type="ECO:0000313" key="3">
    <source>
        <dbReference type="EMBL" id="RAL24169.1"/>
    </source>
</evidence>
<dbReference type="InterPro" id="IPR050700">
    <property type="entry name" value="YIM1/Zinc_Alcohol_DH_Fams"/>
</dbReference>
<organism evidence="3 4">
    <name type="scientific">Thermoflavimicrobium daqui</name>
    <dbReference type="NCBI Taxonomy" id="2137476"/>
    <lineage>
        <taxon>Bacteria</taxon>
        <taxon>Bacillati</taxon>
        <taxon>Bacillota</taxon>
        <taxon>Bacilli</taxon>
        <taxon>Bacillales</taxon>
        <taxon>Thermoactinomycetaceae</taxon>
        <taxon>Thermoflavimicrobium</taxon>
    </lineage>
</organism>
<dbReference type="InterPro" id="IPR002364">
    <property type="entry name" value="Quin_OxRdtase/zeta-crystal_CS"/>
</dbReference>
<sequence length="307" mass="33426">MKAVIINQYGGRDQMKYTDIPMPTIGDRDVLIEVHAAGVNPADWKFREGYMKIHEFPLILGWDVSGVIAEVGKDVTGFKIGDEVFSNTENHRNGSYAEYVAVNESEVALKPKNITFEEASIIPMAALTAWDALVNVAGIKQGDRVLIHGGAGGIGGYAIQIAKIFNCFTVTTVTGKQIEYVKSLGANEVVDFLKEDFSKIVADVDIVLDVIGGDIQLKSFEVLKENGVLVSTISMPDPVISKQKRVQGKLVWQDLSGKDLERIAALIEEGKIKPAHITKTLPLKQAVIAHELIESGQATGKIVLKVK</sequence>
<dbReference type="InterPro" id="IPR020843">
    <property type="entry name" value="ER"/>
</dbReference>
<keyword evidence="4" id="KW-1185">Reference proteome</keyword>
<evidence type="ECO:0000313" key="4">
    <source>
        <dbReference type="Proteomes" id="UP000251213"/>
    </source>
</evidence>
<dbReference type="SUPFAM" id="SSF50129">
    <property type="entry name" value="GroES-like"/>
    <property type="match status" value="1"/>
</dbReference>
<dbReference type="EMBL" id="QJKK01000005">
    <property type="protein sequence ID" value="RAL24169.1"/>
    <property type="molecule type" value="Genomic_DNA"/>
</dbReference>
<protein>
    <submittedName>
        <fullName evidence="3">NADPH:quinone reductase</fullName>
    </submittedName>
</protein>
<dbReference type="AlphaFoldDB" id="A0A364K4H8"/>
<dbReference type="Gene3D" id="3.40.50.720">
    <property type="entry name" value="NAD(P)-binding Rossmann-like Domain"/>
    <property type="match status" value="1"/>
</dbReference>
<reference evidence="3 4" key="1">
    <citation type="submission" date="2018-06" db="EMBL/GenBank/DDBJ databases">
        <title>Thermoflavimicrobium daqus sp. nov., a thermophilic microbe isolated from Moutai-flavour Daqu.</title>
        <authorList>
            <person name="Wang X."/>
            <person name="Zhou H."/>
        </authorList>
    </citation>
    <scope>NUCLEOTIDE SEQUENCE [LARGE SCALE GENOMIC DNA]</scope>
    <source>
        <strain evidence="3 4">FBKL4.011</strain>
    </source>
</reference>
<dbReference type="InterPro" id="IPR011032">
    <property type="entry name" value="GroES-like_sf"/>
</dbReference>
<dbReference type="PANTHER" id="PTHR11695">
    <property type="entry name" value="ALCOHOL DEHYDROGENASE RELATED"/>
    <property type="match status" value="1"/>
</dbReference>
<dbReference type="SUPFAM" id="SSF51735">
    <property type="entry name" value="NAD(P)-binding Rossmann-fold domains"/>
    <property type="match status" value="1"/>
</dbReference>
<feature type="domain" description="Enoyl reductase (ER)" evidence="2">
    <location>
        <begin position="10"/>
        <end position="304"/>
    </location>
</feature>
<dbReference type="PROSITE" id="PS01162">
    <property type="entry name" value="QOR_ZETA_CRYSTAL"/>
    <property type="match status" value="1"/>
</dbReference>
<dbReference type="RefSeq" id="WP_113659162.1">
    <property type="nucleotide sequence ID" value="NZ_KZ845667.1"/>
</dbReference>
<dbReference type="OrthoDB" id="9792162at2"/>
<proteinExistence type="predicted"/>
<dbReference type="PANTHER" id="PTHR11695:SF294">
    <property type="entry name" value="RETICULON-4-INTERACTING PROTEIN 1, MITOCHONDRIAL"/>
    <property type="match status" value="1"/>
</dbReference>
<gene>
    <name evidence="3" type="ORF">DL897_10820</name>
</gene>
<dbReference type="SMART" id="SM00829">
    <property type="entry name" value="PKS_ER"/>
    <property type="match status" value="1"/>
</dbReference>
<keyword evidence="1" id="KW-0560">Oxidoreductase</keyword>
<name>A0A364K4H8_9BACL</name>
<evidence type="ECO:0000259" key="2">
    <source>
        <dbReference type="SMART" id="SM00829"/>
    </source>
</evidence>
<dbReference type="Gene3D" id="3.90.180.10">
    <property type="entry name" value="Medium-chain alcohol dehydrogenases, catalytic domain"/>
    <property type="match status" value="1"/>
</dbReference>